<feature type="transmembrane region" description="Helical" evidence="9">
    <location>
        <begin position="23"/>
        <end position="42"/>
    </location>
</feature>
<feature type="transmembrane region" description="Helical" evidence="9">
    <location>
        <begin position="329"/>
        <end position="349"/>
    </location>
</feature>
<dbReference type="PANTHER" id="PTHR12929:SF10">
    <property type="entry name" value="RIBOFLAVIN TRANSPORTER"/>
    <property type="match status" value="1"/>
</dbReference>
<evidence type="ECO:0000256" key="5">
    <source>
        <dbReference type="ARBA" id="ARBA00022475"/>
    </source>
</evidence>
<comment type="function">
    <text evidence="9">Plasma membrane transporter mediating the uptake by cells of the water soluble vitamin B2/riboflavin that plays a key role in biochemical oxidation-reduction reactions of the carbohydrate, lipid, and amino acid metabolism.</text>
</comment>
<dbReference type="PANTHER" id="PTHR12929">
    <property type="entry name" value="SOLUTE CARRIER FAMILY 52"/>
    <property type="match status" value="1"/>
</dbReference>
<sequence length="426" mass="47499">MNDNSEHSLSGFLSSRESLINNVCWKTYILVCLFGIGSWVAINGIWVELPNLINDTPEGWKLASYLTVICQLANIGPICYIFLRRRFRGERFERNTIYILLVTGILSCTLLFKMWKKTTVIFGSNRSTALLTLTFFLALVDCTSSVTFLPYMATLPSQYMSSLYIGETLSGFIPGIVALMQGVNLYESNLTSVYYKNLSGNTFQNSQNLVKAARFSQDTFFLVLAMMLFACLASFFSLNKLSIVLNQKRLALLENKMDCLKPGRISTFMLLAILTWLNILQNGVISSISSYALQPYGSMTYHLAVTLGSFSSSFSCLLFHWVTLKTSKVVVIGTITYSLLCLYTVVIALESPNPWHKDKVSGKSLMICVFVIGSSVVSYSKLSIAANMRKYGSKFLLYAGLSNQVGSFIGAIVMFFVINFTATFKS</sequence>
<evidence type="ECO:0000256" key="2">
    <source>
        <dbReference type="ARBA" id="ARBA00004651"/>
    </source>
</evidence>
<evidence type="ECO:0000256" key="1">
    <source>
        <dbReference type="ARBA" id="ARBA00000215"/>
    </source>
</evidence>
<name>A0ABM4DEA2_HYDVU</name>
<keyword evidence="4 9" id="KW-0813">Transport</keyword>
<gene>
    <name evidence="11 12" type="primary">LOC100199911</name>
</gene>
<feature type="transmembrane region" description="Helical" evidence="9">
    <location>
        <begin position="259"/>
        <end position="279"/>
    </location>
</feature>
<comment type="similarity">
    <text evidence="3 9">Belongs to the riboflavin transporter family.</text>
</comment>
<feature type="transmembrane region" description="Helical" evidence="9">
    <location>
        <begin position="299"/>
        <end position="322"/>
    </location>
</feature>
<comment type="subcellular location">
    <subcellularLocation>
        <location evidence="2 9">Cell membrane</location>
        <topology evidence="2 9">Multi-pass membrane protein</topology>
    </subcellularLocation>
</comment>
<feature type="transmembrane region" description="Helical" evidence="9">
    <location>
        <begin position="364"/>
        <end position="384"/>
    </location>
</feature>
<feature type="transmembrane region" description="Helical" evidence="9">
    <location>
        <begin position="62"/>
        <end position="83"/>
    </location>
</feature>
<evidence type="ECO:0000313" key="12">
    <source>
        <dbReference type="RefSeq" id="XP_065672739.1"/>
    </source>
</evidence>
<dbReference type="InterPro" id="IPR009357">
    <property type="entry name" value="Riboflavin_transptr"/>
</dbReference>
<keyword evidence="6 9" id="KW-0812">Transmembrane</keyword>
<feature type="transmembrane region" description="Helical" evidence="9">
    <location>
        <begin position="396"/>
        <end position="418"/>
    </location>
</feature>
<evidence type="ECO:0000256" key="3">
    <source>
        <dbReference type="ARBA" id="ARBA00006366"/>
    </source>
</evidence>
<dbReference type="RefSeq" id="XP_065672739.1">
    <property type="nucleotide sequence ID" value="XM_065816667.1"/>
</dbReference>
<evidence type="ECO:0000256" key="6">
    <source>
        <dbReference type="ARBA" id="ARBA00022692"/>
    </source>
</evidence>
<evidence type="ECO:0000256" key="9">
    <source>
        <dbReference type="RuleBase" id="RU368035"/>
    </source>
</evidence>
<dbReference type="Pfam" id="PF06237">
    <property type="entry name" value="SLC52_ribofla_tr"/>
    <property type="match status" value="2"/>
</dbReference>
<feature type="transmembrane region" description="Helical" evidence="9">
    <location>
        <begin position="219"/>
        <end position="238"/>
    </location>
</feature>
<keyword evidence="10" id="KW-1185">Reference proteome</keyword>
<feature type="transmembrane region" description="Helical" evidence="9">
    <location>
        <begin position="95"/>
        <end position="115"/>
    </location>
</feature>
<organism evidence="10 12">
    <name type="scientific">Hydra vulgaris</name>
    <name type="common">Hydra</name>
    <name type="synonym">Hydra attenuata</name>
    <dbReference type="NCBI Taxonomy" id="6087"/>
    <lineage>
        <taxon>Eukaryota</taxon>
        <taxon>Metazoa</taxon>
        <taxon>Cnidaria</taxon>
        <taxon>Hydrozoa</taxon>
        <taxon>Hydroidolina</taxon>
        <taxon>Anthoathecata</taxon>
        <taxon>Aplanulata</taxon>
        <taxon>Hydridae</taxon>
        <taxon>Hydra</taxon>
    </lineage>
</organism>
<proteinExistence type="inferred from homology"/>
<keyword evidence="7 9" id="KW-1133">Transmembrane helix</keyword>
<comment type="catalytic activity">
    <reaction evidence="1 9">
        <text>riboflavin(in) = riboflavin(out)</text>
        <dbReference type="Rhea" id="RHEA:35015"/>
        <dbReference type="ChEBI" id="CHEBI:57986"/>
    </reaction>
</comment>
<evidence type="ECO:0000256" key="7">
    <source>
        <dbReference type="ARBA" id="ARBA00022989"/>
    </source>
</evidence>
<feature type="transmembrane region" description="Helical" evidence="9">
    <location>
        <begin position="163"/>
        <end position="183"/>
    </location>
</feature>
<dbReference type="RefSeq" id="XP_065672738.1">
    <property type="nucleotide sequence ID" value="XM_065816666.1"/>
</dbReference>
<feature type="transmembrane region" description="Helical" evidence="9">
    <location>
        <begin position="127"/>
        <end position="151"/>
    </location>
</feature>
<evidence type="ECO:0000313" key="10">
    <source>
        <dbReference type="Proteomes" id="UP001652625"/>
    </source>
</evidence>
<evidence type="ECO:0000256" key="8">
    <source>
        <dbReference type="ARBA" id="ARBA00023136"/>
    </source>
</evidence>
<evidence type="ECO:0000256" key="4">
    <source>
        <dbReference type="ARBA" id="ARBA00022448"/>
    </source>
</evidence>
<dbReference type="Proteomes" id="UP001652625">
    <property type="component" value="Chromosome 13"/>
</dbReference>
<accession>A0ABM4DEA2</accession>
<protein>
    <recommendedName>
        <fullName evidence="9">Riboflavin transporter</fullName>
    </recommendedName>
</protein>
<evidence type="ECO:0000313" key="11">
    <source>
        <dbReference type="RefSeq" id="XP_065672738.1"/>
    </source>
</evidence>
<dbReference type="GeneID" id="100199911"/>
<reference evidence="11 12" key="1">
    <citation type="submission" date="2025-05" db="UniProtKB">
        <authorList>
            <consortium name="RefSeq"/>
        </authorList>
    </citation>
    <scope>IDENTIFICATION</scope>
</reference>
<keyword evidence="8 9" id="KW-0472">Membrane</keyword>
<keyword evidence="5 9" id="KW-1003">Cell membrane</keyword>